<comment type="caution">
    <text evidence="3">The sequence shown here is derived from an EMBL/GenBank/DDBJ whole genome shotgun (WGS) entry which is preliminary data.</text>
</comment>
<dbReference type="Proteomes" id="UP001151699">
    <property type="component" value="Chromosome B"/>
</dbReference>
<dbReference type="Pfam" id="PF00135">
    <property type="entry name" value="COesterase"/>
    <property type="match status" value="1"/>
</dbReference>
<keyword evidence="4" id="KW-1185">Reference proteome</keyword>
<evidence type="ECO:0000256" key="1">
    <source>
        <dbReference type="ARBA" id="ARBA00023180"/>
    </source>
</evidence>
<evidence type="ECO:0000313" key="4">
    <source>
        <dbReference type="Proteomes" id="UP001151699"/>
    </source>
</evidence>
<reference evidence="3" key="1">
    <citation type="submission" date="2022-07" db="EMBL/GenBank/DDBJ databases">
        <authorList>
            <person name="Trinca V."/>
            <person name="Uliana J.V.C."/>
            <person name="Torres T.T."/>
            <person name="Ward R.J."/>
            <person name="Monesi N."/>
        </authorList>
    </citation>
    <scope>NUCLEOTIDE SEQUENCE</scope>
    <source>
        <strain evidence="3">HSMRA1968</strain>
        <tissue evidence="3">Whole embryos</tissue>
    </source>
</reference>
<dbReference type="SUPFAM" id="SSF53474">
    <property type="entry name" value="alpha/beta-Hydrolases"/>
    <property type="match status" value="1"/>
</dbReference>
<dbReference type="InterPro" id="IPR029058">
    <property type="entry name" value="AB_hydrolase_fold"/>
</dbReference>
<organism evidence="3 4">
    <name type="scientific">Pseudolycoriella hygida</name>
    <dbReference type="NCBI Taxonomy" id="35572"/>
    <lineage>
        <taxon>Eukaryota</taxon>
        <taxon>Metazoa</taxon>
        <taxon>Ecdysozoa</taxon>
        <taxon>Arthropoda</taxon>
        <taxon>Hexapoda</taxon>
        <taxon>Insecta</taxon>
        <taxon>Pterygota</taxon>
        <taxon>Neoptera</taxon>
        <taxon>Endopterygota</taxon>
        <taxon>Diptera</taxon>
        <taxon>Nematocera</taxon>
        <taxon>Sciaroidea</taxon>
        <taxon>Sciaridae</taxon>
        <taxon>Pseudolycoriella</taxon>
    </lineage>
</organism>
<evidence type="ECO:0000313" key="3">
    <source>
        <dbReference type="EMBL" id="KAJ6643813.1"/>
    </source>
</evidence>
<dbReference type="EMBL" id="WJQU01000002">
    <property type="protein sequence ID" value="KAJ6643813.1"/>
    <property type="molecule type" value="Genomic_DNA"/>
</dbReference>
<keyword evidence="1" id="KW-0325">Glycoprotein</keyword>
<dbReference type="AlphaFoldDB" id="A0A9Q0S4N1"/>
<sequence>FSVDLRLSIFKTLSQAKSHGLLGNSTHGDDIFYVFKIKNWNEIITPGAYESLSLDSKEVAVIKTMTGVIANFAISGRPTIDGYPIDWQPVDKGSVDVNYAVITEDGIRADVNPKANNYAFWDNFFIKYQHLLQH</sequence>
<feature type="non-terminal residue" evidence="3">
    <location>
        <position position="134"/>
    </location>
</feature>
<gene>
    <name evidence="3" type="ORF">Bhyg_08778</name>
</gene>
<dbReference type="Gene3D" id="3.40.50.1820">
    <property type="entry name" value="alpha/beta hydrolase"/>
    <property type="match status" value="1"/>
</dbReference>
<dbReference type="InterPro" id="IPR002018">
    <property type="entry name" value="CarbesteraseB"/>
</dbReference>
<proteinExistence type="predicted"/>
<protein>
    <recommendedName>
        <fullName evidence="2">Carboxylesterase type B domain-containing protein</fullName>
    </recommendedName>
</protein>
<feature type="domain" description="Carboxylesterase type B" evidence="2">
    <location>
        <begin position="23"/>
        <end position="121"/>
    </location>
</feature>
<name>A0A9Q0S4N1_9DIPT</name>
<feature type="non-terminal residue" evidence="3">
    <location>
        <position position="1"/>
    </location>
</feature>
<evidence type="ECO:0000259" key="2">
    <source>
        <dbReference type="Pfam" id="PF00135"/>
    </source>
</evidence>
<accession>A0A9Q0S4N1</accession>